<dbReference type="AlphaFoldDB" id="A0A6P7GI51"/>
<dbReference type="Gene3D" id="3.80.10.10">
    <property type="entry name" value="Ribonuclease Inhibitor"/>
    <property type="match status" value="2"/>
</dbReference>
<dbReference type="InterPro" id="IPR032675">
    <property type="entry name" value="LRR_dom_sf"/>
</dbReference>
<feature type="signal peptide" evidence="3">
    <location>
        <begin position="1"/>
        <end position="15"/>
    </location>
</feature>
<dbReference type="SMART" id="SM00369">
    <property type="entry name" value="LRR_TYP"/>
    <property type="match status" value="7"/>
</dbReference>
<dbReference type="PANTHER" id="PTHR45712">
    <property type="entry name" value="AGAP008170-PA"/>
    <property type="match status" value="1"/>
</dbReference>
<dbReference type="InterPro" id="IPR001611">
    <property type="entry name" value="Leu-rich_rpt"/>
</dbReference>
<sequence>MKILIFLVIIASSISRSFQTCARTTAVTTCSQVRLSKTIPLLIDDYKNILSISLDEHTDTIYSNVFKRLAELKRLYLSNNKIKSLESGSFDGLSKLEELSLYNNLLTTVVSGTFRDLHNLKILNLGSNKITSIPNNAFLGLDNLEEINLSFNQLAEIPVQINTIKSLRSLHMNSNKLKSLKANSFRNLNKLETLNLHDNIIDSLEAKSFAGLRNLKQLSLKSNYLKQFNTQDVLEDLGSLQILSLAINDLKCADLRNIDRELKRKRVDFEAGINKQNPNTYRGIKCTN</sequence>
<protein>
    <submittedName>
        <fullName evidence="4">Slit homolog 2 protein-like</fullName>
    </submittedName>
</protein>
<dbReference type="PANTHER" id="PTHR45712:SF22">
    <property type="entry name" value="INSULIN-LIKE GROWTH FACTOR-BINDING PROTEIN COMPLEX ACID LABILE SUBUNIT"/>
    <property type="match status" value="1"/>
</dbReference>
<dbReference type="RefSeq" id="XP_028144838.1">
    <property type="nucleotide sequence ID" value="XM_028289037.1"/>
</dbReference>
<dbReference type="OrthoDB" id="8023798at2759"/>
<proteinExistence type="predicted"/>
<dbReference type="PROSITE" id="PS51450">
    <property type="entry name" value="LRR"/>
    <property type="match status" value="4"/>
</dbReference>
<dbReference type="InParanoid" id="A0A6P7GI51"/>
<evidence type="ECO:0000256" key="1">
    <source>
        <dbReference type="ARBA" id="ARBA00022614"/>
    </source>
</evidence>
<dbReference type="Pfam" id="PF13855">
    <property type="entry name" value="LRR_8"/>
    <property type="match status" value="2"/>
</dbReference>
<dbReference type="SMART" id="SM00365">
    <property type="entry name" value="LRR_SD22"/>
    <property type="match status" value="5"/>
</dbReference>
<dbReference type="InterPro" id="IPR050333">
    <property type="entry name" value="SLRP"/>
</dbReference>
<evidence type="ECO:0000256" key="3">
    <source>
        <dbReference type="SAM" id="SignalP"/>
    </source>
</evidence>
<evidence type="ECO:0000313" key="4">
    <source>
        <dbReference type="RefSeq" id="XP_028144838.1"/>
    </source>
</evidence>
<reference evidence="4" key="1">
    <citation type="submission" date="2025-08" db="UniProtKB">
        <authorList>
            <consortium name="RefSeq"/>
        </authorList>
    </citation>
    <scope>IDENTIFICATION</scope>
    <source>
        <tissue evidence="4">Whole insect</tissue>
    </source>
</reference>
<dbReference type="Pfam" id="PF00560">
    <property type="entry name" value="LRR_1"/>
    <property type="match status" value="1"/>
</dbReference>
<dbReference type="SUPFAM" id="SSF52058">
    <property type="entry name" value="L domain-like"/>
    <property type="match status" value="1"/>
</dbReference>
<organism evidence="4">
    <name type="scientific">Diabrotica virgifera virgifera</name>
    <name type="common">western corn rootworm</name>
    <dbReference type="NCBI Taxonomy" id="50390"/>
    <lineage>
        <taxon>Eukaryota</taxon>
        <taxon>Metazoa</taxon>
        <taxon>Ecdysozoa</taxon>
        <taxon>Arthropoda</taxon>
        <taxon>Hexapoda</taxon>
        <taxon>Insecta</taxon>
        <taxon>Pterygota</taxon>
        <taxon>Neoptera</taxon>
        <taxon>Endopterygota</taxon>
        <taxon>Coleoptera</taxon>
        <taxon>Polyphaga</taxon>
        <taxon>Cucujiformia</taxon>
        <taxon>Chrysomeloidea</taxon>
        <taxon>Chrysomelidae</taxon>
        <taxon>Galerucinae</taxon>
        <taxon>Diabroticina</taxon>
        <taxon>Diabroticites</taxon>
        <taxon>Diabrotica</taxon>
    </lineage>
</organism>
<keyword evidence="1" id="KW-0433">Leucine-rich repeat</keyword>
<gene>
    <name evidence="4" type="primary">LOC114338435</name>
</gene>
<dbReference type="InterPro" id="IPR003591">
    <property type="entry name" value="Leu-rich_rpt_typical-subtyp"/>
</dbReference>
<dbReference type="FunFam" id="3.80.10.10:FF:001164">
    <property type="entry name" value="GH01279p"/>
    <property type="match status" value="1"/>
</dbReference>
<keyword evidence="2" id="KW-0677">Repeat</keyword>
<evidence type="ECO:0000256" key="2">
    <source>
        <dbReference type="ARBA" id="ARBA00022737"/>
    </source>
</evidence>
<accession>A0A6P7GI51</accession>
<keyword evidence="3" id="KW-0732">Signal</keyword>
<name>A0A6P7GI51_DIAVI</name>
<feature type="chain" id="PRO_5027968864" evidence="3">
    <location>
        <begin position="16"/>
        <end position="288"/>
    </location>
</feature>